<dbReference type="InterPro" id="IPR037165">
    <property type="entry name" value="AldOxase/xan_DH_Mopterin-bd_sf"/>
</dbReference>
<dbReference type="InterPro" id="IPR036856">
    <property type="entry name" value="Ald_Oxase/Xan_DH_a/b_sf"/>
</dbReference>
<keyword evidence="5" id="KW-1185">Reference proteome</keyword>
<dbReference type="InterPro" id="IPR016208">
    <property type="entry name" value="Ald_Oxase/xanthine_DH-like"/>
</dbReference>
<feature type="domain" description="Aldehyde oxidase/xanthine dehydrogenase a/b hammerhead" evidence="3">
    <location>
        <begin position="37"/>
        <end position="142"/>
    </location>
</feature>
<dbReference type="InterPro" id="IPR008274">
    <property type="entry name" value="AldOxase/xan_DH_MoCoBD1"/>
</dbReference>
<evidence type="ECO:0000313" key="5">
    <source>
        <dbReference type="Proteomes" id="UP000788153"/>
    </source>
</evidence>
<gene>
    <name evidence="4" type="ORF">FHT01_001666</name>
</gene>
<dbReference type="PANTHER" id="PTHR11908">
    <property type="entry name" value="XANTHINE DEHYDROGENASE"/>
    <property type="match status" value="1"/>
</dbReference>
<dbReference type="Proteomes" id="UP000788153">
    <property type="component" value="Unassembled WGS sequence"/>
</dbReference>
<dbReference type="Gene3D" id="3.30.365.10">
    <property type="entry name" value="Aldehyde oxidase/xanthine dehydrogenase, molybdopterin binding domain"/>
    <property type="match status" value="4"/>
</dbReference>
<dbReference type="InterPro" id="IPR046867">
    <property type="entry name" value="AldOxase/xan_DH_MoCoBD2"/>
</dbReference>
<name>A0ABX0U314_9SPHN</name>
<dbReference type="Gene3D" id="3.90.1170.50">
    <property type="entry name" value="Aldehyde oxidase/xanthine dehydrogenase, a/b hammerhead"/>
    <property type="match status" value="1"/>
</dbReference>
<dbReference type="PANTHER" id="PTHR11908:SF132">
    <property type="entry name" value="ALDEHYDE OXIDASE 1-RELATED"/>
    <property type="match status" value="1"/>
</dbReference>
<evidence type="ECO:0000313" key="4">
    <source>
        <dbReference type="EMBL" id="NIJ24124.1"/>
    </source>
</evidence>
<keyword evidence="1" id="KW-0500">Molybdenum</keyword>
<keyword evidence="2 4" id="KW-0560">Oxidoreductase</keyword>
<proteinExistence type="predicted"/>
<dbReference type="Pfam" id="PF01315">
    <property type="entry name" value="Ald_Xan_dh_C"/>
    <property type="match status" value="1"/>
</dbReference>
<accession>A0ABX0U314</accession>
<organism evidence="4 5">
    <name type="scientific">Sphingomonas japonica</name>
    <dbReference type="NCBI Taxonomy" id="511662"/>
    <lineage>
        <taxon>Bacteria</taxon>
        <taxon>Pseudomonadati</taxon>
        <taxon>Pseudomonadota</taxon>
        <taxon>Alphaproteobacteria</taxon>
        <taxon>Sphingomonadales</taxon>
        <taxon>Sphingomonadaceae</taxon>
        <taxon>Sphingomonas</taxon>
    </lineage>
</organism>
<evidence type="ECO:0000259" key="3">
    <source>
        <dbReference type="SMART" id="SM01008"/>
    </source>
</evidence>
<dbReference type="InterPro" id="IPR000674">
    <property type="entry name" value="Ald_Oxase/Xan_DH_a/b"/>
</dbReference>
<dbReference type="Pfam" id="PF02738">
    <property type="entry name" value="MoCoBD_1"/>
    <property type="match status" value="1"/>
</dbReference>
<evidence type="ECO:0000256" key="1">
    <source>
        <dbReference type="ARBA" id="ARBA00022505"/>
    </source>
</evidence>
<evidence type="ECO:0000256" key="2">
    <source>
        <dbReference type="ARBA" id="ARBA00023002"/>
    </source>
</evidence>
<dbReference type="SUPFAM" id="SSF54665">
    <property type="entry name" value="CO dehydrogenase molybdoprotein N-domain-like"/>
    <property type="match status" value="1"/>
</dbReference>
<dbReference type="EMBL" id="JAASQP010000001">
    <property type="protein sequence ID" value="NIJ24124.1"/>
    <property type="molecule type" value="Genomic_DNA"/>
</dbReference>
<dbReference type="RefSeq" id="WP_140046524.1">
    <property type="nucleotide sequence ID" value="NZ_BAAAEV010000001.1"/>
</dbReference>
<dbReference type="SMART" id="SM01008">
    <property type="entry name" value="Ald_Xan_dh_C"/>
    <property type="match status" value="1"/>
</dbReference>
<dbReference type="EC" id="1.17.1.4" evidence="4"/>
<protein>
    <submittedName>
        <fullName evidence="4">Xanthine dehydrogenase YagR molybdenum-binding subunit</fullName>
        <ecNumber evidence="4">1.17.1.4</ecNumber>
    </submittedName>
</protein>
<sequence length="736" mass="76869">MTDSITERPALHSPLDRGVQGVIGKPIDRVDGPAKVTGAARYAYETDPDGTLYGHVVGATIGRGRIISVDADAARAATGVVAVIVDDARIPSDSAGGAEKGLPGFTRDISYFGQPVGIVVADSFEAARAAARLVRIEYEPGEGRFDPAAVDDVDPEPASAFVKNVAIGDLDAALAASVVTYDATFTTPHHLPAAMEPHATTASWDGDQLVLRSSLQVLAGARKKVAGTLGIAAEQVRILAPFVGGGFGGKTGTGTETVMAAVAAREVGRPVKVALSRRQTAQLVHRRSETQQRIRLGCDENGKLLAIAQESTVSQKDGRGFVEPVPFGSLPLYAAAARRFTTGLRRVDLPTSGAVRAPGEAIGTLTLETAIDELAEMIGIDPVEFRRINEPASDPGSGKPFSTRRMTDCYAEGARRFGWDAREPKPAQRREGDWWIGHGMAAAFRGNFTVESRARVRLGGDGRAVIETDMTDIGTGTYTIAAQVAGEMLGLGVDAVTVTLGDTDLPESAGSGGSFGAGSTGSAIALACETIIAELAQRMGTTPEDMTLKDGHAIAGNRRVPIGELVGNAPVAAEGHAKPGAHTPRSSQASHGAHFAEVAVHAVTGEVRVRRFVSVCDVGRVLNAKTARSQILGGIIWGIGYALCEEGVIDPRTGQFVNPDFGEYHMPVQADIPHIDVHFIEQHDAIANEVGAKAVGELGISGAGAAVTNAIYNACGVRVRDFPMTLDKVLAGLPES</sequence>
<dbReference type="SUPFAM" id="SSF56003">
    <property type="entry name" value="Molybdenum cofactor-binding domain"/>
    <property type="match status" value="1"/>
</dbReference>
<reference evidence="4 5" key="1">
    <citation type="submission" date="2020-03" db="EMBL/GenBank/DDBJ databases">
        <title>Genomic Encyclopedia of Type Strains, Phase IV (KMG-IV): sequencing the most valuable type-strain genomes for metagenomic binning, comparative biology and taxonomic classification.</title>
        <authorList>
            <person name="Goeker M."/>
        </authorList>
    </citation>
    <scope>NUCLEOTIDE SEQUENCE [LARGE SCALE GENOMIC DNA]</scope>
    <source>
        <strain evidence="4 5">DSM 22753</strain>
    </source>
</reference>
<dbReference type="GO" id="GO:0004854">
    <property type="term" value="F:xanthine dehydrogenase activity"/>
    <property type="evidence" value="ECO:0007669"/>
    <property type="project" value="UniProtKB-EC"/>
</dbReference>
<dbReference type="Pfam" id="PF20256">
    <property type="entry name" value="MoCoBD_2"/>
    <property type="match status" value="1"/>
</dbReference>
<comment type="caution">
    <text evidence="4">The sequence shown here is derived from an EMBL/GenBank/DDBJ whole genome shotgun (WGS) entry which is preliminary data.</text>
</comment>